<feature type="compositionally biased region" description="Basic and acidic residues" evidence="1">
    <location>
        <begin position="81"/>
        <end position="93"/>
    </location>
</feature>
<comment type="caution">
    <text evidence="2">The sequence shown here is derived from an EMBL/GenBank/DDBJ whole genome shotgun (WGS) entry which is preliminary data.</text>
</comment>
<accession>A0AAU9XU72</accession>
<dbReference type="AlphaFoldDB" id="A0AAU9XU72"/>
<feature type="compositionally biased region" description="Low complexity" evidence="1">
    <location>
        <begin position="181"/>
        <end position="195"/>
    </location>
</feature>
<keyword evidence="3" id="KW-1185">Reference proteome</keyword>
<gene>
    <name evidence="2" type="ORF">PMEA_00030740</name>
</gene>
<reference evidence="2 3" key="1">
    <citation type="submission" date="2022-05" db="EMBL/GenBank/DDBJ databases">
        <authorList>
            <consortium name="Genoscope - CEA"/>
            <person name="William W."/>
        </authorList>
    </citation>
    <scope>NUCLEOTIDE SEQUENCE [LARGE SCALE GENOMIC DNA]</scope>
</reference>
<organism evidence="2 3">
    <name type="scientific">Pocillopora meandrina</name>
    <dbReference type="NCBI Taxonomy" id="46732"/>
    <lineage>
        <taxon>Eukaryota</taxon>
        <taxon>Metazoa</taxon>
        <taxon>Cnidaria</taxon>
        <taxon>Anthozoa</taxon>
        <taxon>Hexacorallia</taxon>
        <taxon>Scleractinia</taxon>
        <taxon>Astrocoeniina</taxon>
        <taxon>Pocilloporidae</taxon>
        <taxon>Pocillopora</taxon>
    </lineage>
</organism>
<dbReference type="Proteomes" id="UP001159428">
    <property type="component" value="Unassembled WGS sequence"/>
</dbReference>
<feature type="region of interest" description="Disordered" evidence="1">
    <location>
        <begin position="161"/>
        <end position="201"/>
    </location>
</feature>
<dbReference type="EMBL" id="CALNXJ010000069">
    <property type="protein sequence ID" value="CAH3158963.1"/>
    <property type="molecule type" value="Genomic_DNA"/>
</dbReference>
<evidence type="ECO:0000313" key="3">
    <source>
        <dbReference type="Proteomes" id="UP001159428"/>
    </source>
</evidence>
<sequence>MVCDEPVRPRQQTIQCDGCFCWNHRVCNTGKYITRSLSGSCSIWKRNDWQCAVSSHPDSYADPSSYLESGALELTFIDPEESHPDAESTRIENPEESQPYVESQYSTDHEESSLHDPTPAETSSSFAVTYEIVENSSKRGRPKLIDSQGYSYTLQRRRGLVTDGSVPSAPKSTHVGPQLDSAATSSSAATMSTTTRLKWEH</sequence>
<proteinExistence type="predicted"/>
<feature type="region of interest" description="Disordered" evidence="1">
    <location>
        <begin position="81"/>
        <end position="125"/>
    </location>
</feature>
<name>A0AAU9XU72_9CNID</name>
<evidence type="ECO:0000313" key="2">
    <source>
        <dbReference type="EMBL" id="CAH3158963.1"/>
    </source>
</evidence>
<protein>
    <submittedName>
        <fullName evidence="2">Uncharacterized protein</fullName>
    </submittedName>
</protein>
<evidence type="ECO:0000256" key="1">
    <source>
        <dbReference type="SAM" id="MobiDB-lite"/>
    </source>
</evidence>